<reference evidence="1" key="1">
    <citation type="submission" date="2020-05" db="EMBL/GenBank/DDBJ databases">
        <title>Complete genome sequence of Bradyrhizobium diazoefficiens XF2 isolated from soybean nodule.</title>
        <authorList>
            <person name="Noda R."/>
            <person name="Kakizaki K."/>
            <person name="Minamisawa K."/>
        </authorList>
    </citation>
    <scope>NUCLEOTIDE SEQUENCE</scope>
    <source>
        <strain evidence="1">XF2</strain>
    </source>
</reference>
<evidence type="ECO:0000313" key="2">
    <source>
        <dbReference type="EMBL" id="BCE85029.1"/>
    </source>
</evidence>
<accession>A0A810CAW9</accession>
<dbReference type="EMBL" id="AP023098">
    <property type="protein sequence ID" value="BCE85029.1"/>
    <property type="molecule type" value="Genomic_DNA"/>
</dbReference>
<proteinExistence type="predicted"/>
<name>A0A810CAW9_9BRAD</name>
<organism evidence="2">
    <name type="scientific">Bradyrhizobium diazoefficiens</name>
    <dbReference type="NCBI Taxonomy" id="1355477"/>
    <lineage>
        <taxon>Bacteria</taxon>
        <taxon>Pseudomonadati</taxon>
        <taxon>Pseudomonadota</taxon>
        <taxon>Alphaproteobacteria</taxon>
        <taxon>Hyphomicrobiales</taxon>
        <taxon>Nitrobacteraceae</taxon>
        <taxon>Bradyrhizobium</taxon>
    </lineage>
</organism>
<dbReference type="AlphaFoldDB" id="A0A810CAW9"/>
<dbReference type="EMBL" id="AP023092">
    <property type="protein sequence ID" value="BCE30297.1"/>
    <property type="molecule type" value="Genomic_DNA"/>
</dbReference>
<reference evidence="2" key="2">
    <citation type="submission" date="2020-05" db="EMBL/GenBank/DDBJ databases">
        <title>Complete genome sequence of Bradyrhizobium diazoefficiens XF9 isolated from soybean nodule.</title>
        <authorList>
            <person name="Noda R."/>
            <person name="Kakizaki K."/>
            <person name="Minamisawa K."/>
        </authorList>
    </citation>
    <scope>NUCLEOTIDE SEQUENCE</scope>
    <source>
        <strain evidence="2">XF9</strain>
    </source>
</reference>
<gene>
    <name evidence="1" type="ORF">XF2B_40660</name>
    <name evidence="2" type="ORF">XF9B_64500</name>
</gene>
<sequence>MGTRAELEKAFGELIVEARRTEMTHRDRDRFVAFLEREIRLILEPLDDDGDVWSDLGFRRAAR</sequence>
<protein>
    <submittedName>
        <fullName evidence="2">Uncharacterized protein</fullName>
    </submittedName>
</protein>
<evidence type="ECO:0000313" key="1">
    <source>
        <dbReference type="EMBL" id="BCE30297.1"/>
    </source>
</evidence>